<dbReference type="Gene3D" id="3.30.565.10">
    <property type="entry name" value="Histidine kinase-like ATPase, C-terminal domain"/>
    <property type="match status" value="1"/>
</dbReference>
<dbReference type="Pfam" id="PF13589">
    <property type="entry name" value="HATPase_c_3"/>
    <property type="match status" value="1"/>
</dbReference>
<dbReference type="SUPFAM" id="SSF55874">
    <property type="entry name" value="ATPase domain of HSP90 chaperone/DNA topoisomerase II/histidine kinase"/>
    <property type="match status" value="1"/>
</dbReference>
<dbReference type="EMBL" id="FQZZ01000015">
    <property type="protein sequence ID" value="SHK97844.1"/>
    <property type="molecule type" value="Genomic_DNA"/>
</dbReference>
<organism evidence="1 2">
    <name type="scientific">Lutimaribacter pacificus</name>
    <dbReference type="NCBI Taxonomy" id="391948"/>
    <lineage>
        <taxon>Bacteria</taxon>
        <taxon>Pseudomonadati</taxon>
        <taxon>Pseudomonadota</taxon>
        <taxon>Alphaproteobacteria</taxon>
        <taxon>Rhodobacterales</taxon>
        <taxon>Roseobacteraceae</taxon>
        <taxon>Lutimaribacter</taxon>
    </lineage>
</organism>
<reference evidence="1 2" key="1">
    <citation type="submission" date="2016-11" db="EMBL/GenBank/DDBJ databases">
        <authorList>
            <person name="Varghese N."/>
            <person name="Submissions S."/>
        </authorList>
    </citation>
    <scope>NUCLEOTIDE SEQUENCE [LARGE SCALE GENOMIC DNA]</scope>
    <source>
        <strain evidence="1 2">DSM 29620</strain>
    </source>
</reference>
<dbReference type="GO" id="GO:0003676">
    <property type="term" value="F:nucleic acid binding"/>
    <property type="evidence" value="ECO:0007669"/>
    <property type="project" value="InterPro"/>
</dbReference>
<keyword evidence="1" id="KW-0418">Kinase</keyword>
<dbReference type="Proteomes" id="UP000324252">
    <property type="component" value="Unassembled WGS sequence"/>
</dbReference>
<dbReference type="AlphaFoldDB" id="A0A1H0P1A7"/>
<dbReference type="RefSeq" id="WP_223228161.1">
    <property type="nucleotide sequence ID" value="NZ_FNIO01000015.1"/>
</dbReference>
<keyword evidence="2" id="KW-1185">Reference proteome</keyword>
<dbReference type="Gene3D" id="3.40.1350.10">
    <property type="match status" value="1"/>
</dbReference>
<accession>A0A1H0P1A7</accession>
<dbReference type="InterPro" id="IPR036890">
    <property type="entry name" value="HATPase_C_sf"/>
</dbReference>
<keyword evidence="1" id="KW-0808">Transferase</keyword>
<sequence>MTESNISSQEIVPDAVDTANRYRMTVDLNVLDHLGINLYSNIAAVLTEAVANAWDADAENVEITIDPDGKWIKIVDDGIGMDVADMNDKYLRVGYRRREEDDPYGRTTAKGRRVMGRKGLGKLSLFSIADQIDVQSSKNGQAHGLRMSVEGIKASVQRKEPHYSPDALPVDDIDVEKGTKIVLKEIKRQRLARGAAALRMRLARRFSVIGELYQFKISIDGQPVTTDDRGDLRITQFLWTMGDFEPEATSIPKVLEQEKLPNRFDGWEASWNVDGWIGTARTPKQLDSEDTGNLNGIVVFARGRLFHENILDKLNDGRLYTKYLTGQIEADFLDDDDLADIATSDRQRVQEDDPRYAALLAFLRSRLGEVERRWSEWRRKHEVKDAQETSPALKEWFESLPEGFRKSAESLIAKLSALPVDDQEDRKLLYQHGILAFERMRIRGSAEELVESVHNVDKLLAVLADRDALEASLYRDIVKSRLDAIKDFQGLVDEDAKERVLQQYLFEHLWLLDPSWERATGSEIIESRLLSDGVIVEDLTEKERLGRVDIAYRTNAGKHIIVELKKAGRKMKLLELQEQGQTYVDKLKKILLVQGETTPNIEVVFVIGKHVEDEKDNPDRVKASMAAISQGSRIVHYDSLIAGAENSYSEYLEHSKTLDRLGSIVDRL</sequence>
<dbReference type="GO" id="GO:0016301">
    <property type="term" value="F:kinase activity"/>
    <property type="evidence" value="ECO:0007669"/>
    <property type="project" value="UniProtKB-KW"/>
</dbReference>
<evidence type="ECO:0000313" key="1">
    <source>
        <dbReference type="EMBL" id="SHK97844.1"/>
    </source>
</evidence>
<dbReference type="InterPro" id="IPR011856">
    <property type="entry name" value="tRNA_endonuc-like_dom_sf"/>
</dbReference>
<proteinExistence type="predicted"/>
<protein>
    <submittedName>
        <fullName evidence="1">Histidine kinase-, DNA gyrase B-, and HSP90-like ATPase</fullName>
    </submittedName>
</protein>
<gene>
    <name evidence="1" type="ORF">SAMN05444142_11523</name>
</gene>
<name>A0A1H0P1A7_9RHOB</name>
<evidence type="ECO:0000313" key="2">
    <source>
        <dbReference type="Proteomes" id="UP000324252"/>
    </source>
</evidence>